<organism evidence="1 2">
    <name type="scientific">Trichonephila clavipes</name>
    <name type="common">Golden silk orbweaver</name>
    <name type="synonym">Nephila clavipes</name>
    <dbReference type="NCBI Taxonomy" id="2585209"/>
    <lineage>
        <taxon>Eukaryota</taxon>
        <taxon>Metazoa</taxon>
        <taxon>Ecdysozoa</taxon>
        <taxon>Arthropoda</taxon>
        <taxon>Chelicerata</taxon>
        <taxon>Arachnida</taxon>
        <taxon>Araneae</taxon>
        <taxon>Araneomorphae</taxon>
        <taxon>Entelegynae</taxon>
        <taxon>Araneoidea</taxon>
        <taxon>Nephilidae</taxon>
        <taxon>Trichonephila</taxon>
    </lineage>
</organism>
<dbReference type="AlphaFoldDB" id="A0A8X7BIP2"/>
<proteinExistence type="predicted"/>
<reference evidence="1" key="1">
    <citation type="submission" date="2020-08" db="EMBL/GenBank/DDBJ databases">
        <title>Multicomponent nature underlies the extraordinary mechanical properties of spider dragline silk.</title>
        <authorList>
            <person name="Kono N."/>
            <person name="Nakamura H."/>
            <person name="Mori M."/>
            <person name="Yoshida Y."/>
            <person name="Ohtoshi R."/>
            <person name="Malay A.D."/>
            <person name="Moran D.A.P."/>
            <person name="Tomita M."/>
            <person name="Numata K."/>
            <person name="Arakawa K."/>
        </authorList>
    </citation>
    <scope>NUCLEOTIDE SEQUENCE</scope>
</reference>
<evidence type="ECO:0000313" key="1">
    <source>
        <dbReference type="EMBL" id="GFY31864.1"/>
    </source>
</evidence>
<protein>
    <submittedName>
        <fullName evidence="1">Uncharacterized protein</fullName>
    </submittedName>
</protein>
<gene>
    <name evidence="1" type="ORF">TNCV_4201721</name>
</gene>
<keyword evidence="2" id="KW-1185">Reference proteome</keyword>
<name>A0A8X7BIP2_TRICX</name>
<sequence>MIGVARQLLCTQLPNKLRTLTSRAAQKNGRTGPELCSFPVLLFFWGSPQSLGCSQWVGCPAKGNRYYSRPGVATDIASETHGHSVSFLASASDSDRWSTRRALETRYRAISLHNIHPTPLEPIESKWSGFGDYVVFKPYMPNGISWIWHTESTELE</sequence>
<comment type="caution">
    <text evidence="1">The sequence shown here is derived from an EMBL/GenBank/DDBJ whole genome shotgun (WGS) entry which is preliminary data.</text>
</comment>
<accession>A0A8X7BIP2</accession>
<dbReference type="EMBL" id="BMAU01021400">
    <property type="protein sequence ID" value="GFY31864.1"/>
    <property type="molecule type" value="Genomic_DNA"/>
</dbReference>
<dbReference type="Proteomes" id="UP000887159">
    <property type="component" value="Unassembled WGS sequence"/>
</dbReference>
<evidence type="ECO:0000313" key="2">
    <source>
        <dbReference type="Proteomes" id="UP000887159"/>
    </source>
</evidence>